<dbReference type="CDD" id="cd02208">
    <property type="entry name" value="cupin_RmlC-like"/>
    <property type="match status" value="1"/>
</dbReference>
<dbReference type="SUPFAM" id="SSF46689">
    <property type="entry name" value="Homeodomain-like"/>
    <property type="match status" value="2"/>
</dbReference>
<dbReference type="PROSITE" id="PS00041">
    <property type="entry name" value="HTH_ARAC_FAMILY_1"/>
    <property type="match status" value="1"/>
</dbReference>
<sequence length="293" mass="33507">MKNNGIITEKGQELKKHGSAAFPCAAYESRGEAMGFPWHWHEEFELSVVEEGFVEFYTGQECCRLGAGDAILINSGTLHSVPSPILGESRKKDIVFSGKLIYGSFDSIFWEKYFQPIISSQRLPAYVFHGDVTWEARVAGQALLAHKALLGQAYEREIFVKKVLTDIFYELILHCRDAVDENAKNIRDNERIKKMLGFIHEHYRENITVAMIADHGNVCTRECLRCFREFIHMSPIQYVISCRLNDACRMLGSGEYTVTEVCEACGFENPSYFSKMFRRQTGLTPSAYRRKRA</sequence>
<dbReference type="Pfam" id="PF12833">
    <property type="entry name" value="HTH_18"/>
    <property type="match status" value="1"/>
</dbReference>
<evidence type="ECO:0000313" key="6">
    <source>
        <dbReference type="Proteomes" id="UP000823927"/>
    </source>
</evidence>
<dbReference type="Gene3D" id="2.60.120.10">
    <property type="entry name" value="Jelly Rolls"/>
    <property type="match status" value="1"/>
</dbReference>
<dbReference type="InterPro" id="IPR018062">
    <property type="entry name" value="HTH_AraC-typ_CS"/>
</dbReference>
<dbReference type="InterPro" id="IPR003313">
    <property type="entry name" value="AraC-bd"/>
</dbReference>
<dbReference type="GO" id="GO:0003700">
    <property type="term" value="F:DNA-binding transcription factor activity"/>
    <property type="evidence" value="ECO:0007669"/>
    <property type="project" value="InterPro"/>
</dbReference>
<dbReference type="InterPro" id="IPR020449">
    <property type="entry name" value="Tscrpt_reg_AraC-type_HTH"/>
</dbReference>
<dbReference type="PANTHER" id="PTHR43280">
    <property type="entry name" value="ARAC-FAMILY TRANSCRIPTIONAL REGULATOR"/>
    <property type="match status" value="1"/>
</dbReference>
<evidence type="ECO:0000256" key="2">
    <source>
        <dbReference type="ARBA" id="ARBA00023125"/>
    </source>
</evidence>
<dbReference type="InterPro" id="IPR014710">
    <property type="entry name" value="RmlC-like_jellyroll"/>
</dbReference>
<gene>
    <name evidence="5" type="ORF">IAB46_14655</name>
</gene>
<dbReference type="PROSITE" id="PS01124">
    <property type="entry name" value="HTH_ARAC_FAMILY_2"/>
    <property type="match status" value="1"/>
</dbReference>
<reference evidence="5" key="2">
    <citation type="journal article" date="2021" name="PeerJ">
        <title>Extensive microbial diversity within the chicken gut microbiome revealed by metagenomics and culture.</title>
        <authorList>
            <person name="Gilroy R."/>
            <person name="Ravi A."/>
            <person name="Getino M."/>
            <person name="Pursley I."/>
            <person name="Horton D.L."/>
            <person name="Alikhan N.F."/>
            <person name="Baker D."/>
            <person name="Gharbi K."/>
            <person name="Hall N."/>
            <person name="Watson M."/>
            <person name="Adriaenssens E.M."/>
            <person name="Foster-Nyarko E."/>
            <person name="Jarju S."/>
            <person name="Secka A."/>
            <person name="Antonio M."/>
            <person name="Oren A."/>
            <person name="Chaudhuri R.R."/>
            <person name="La Ragione R."/>
            <person name="Hildebrand F."/>
            <person name="Pallen M.J."/>
        </authorList>
    </citation>
    <scope>NUCLEOTIDE SEQUENCE</scope>
    <source>
        <strain evidence="5">CHK178-757</strain>
    </source>
</reference>
<reference evidence="5" key="1">
    <citation type="submission" date="2020-10" db="EMBL/GenBank/DDBJ databases">
        <authorList>
            <person name="Gilroy R."/>
        </authorList>
    </citation>
    <scope>NUCLEOTIDE SEQUENCE</scope>
    <source>
        <strain evidence="5">CHK178-757</strain>
    </source>
</reference>
<dbReference type="PANTHER" id="PTHR43280:SF2">
    <property type="entry name" value="HTH-TYPE TRANSCRIPTIONAL REGULATOR EXSA"/>
    <property type="match status" value="1"/>
</dbReference>
<dbReference type="AlphaFoldDB" id="A0A9D1F7B9"/>
<organism evidence="5 6">
    <name type="scientific">Candidatus Scybalocola faecigallinarum</name>
    <dbReference type="NCBI Taxonomy" id="2840941"/>
    <lineage>
        <taxon>Bacteria</taxon>
        <taxon>Bacillati</taxon>
        <taxon>Bacillota</taxon>
        <taxon>Clostridia</taxon>
        <taxon>Lachnospirales</taxon>
        <taxon>Lachnospiraceae</taxon>
        <taxon>Lachnospiraceae incertae sedis</taxon>
        <taxon>Candidatus Scybalocola (ex Gilroy et al. 2021)</taxon>
    </lineage>
</organism>
<evidence type="ECO:0000313" key="5">
    <source>
        <dbReference type="EMBL" id="HIS48759.1"/>
    </source>
</evidence>
<dbReference type="Gene3D" id="1.10.10.60">
    <property type="entry name" value="Homeodomain-like"/>
    <property type="match status" value="2"/>
</dbReference>
<name>A0A9D1F7B9_9FIRM</name>
<dbReference type="SUPFAM" id="SSF51215">
    <property type="entry name" value="Regulatory protein AraC"/>
    <property type="match status" value="1"/>
</dbReference>
<evidence type="ECO:0000256" key="1">
    <source>
        <dbReference type="ARBA" id="ARBA00023015"/>
    </source>
</evidence>
<dbReference type="PRINTS" id="PR00032">
    <property type="entry name" value="HTHARAC"/>
</dbReference>
<evidence type="ECO:0000259" key="4">
    <source>
        <dbReference type="PROSITE" id="PS01124"/>
    </source>
</evidence>
<keyword evidence="3" id="KW-0804">Transcription</keyword>
<dbReference type="Pfam" id="PF02311">
    <property type="entry name" value="AraC_binding"/>
    <property type="match status" value="1"/>
</dbReference>
<comment type="caution">
    <text evidence="5">The sequence shown here is derived from an EMBL/GenBank/DDBJ whole genome shotgun (WGS) entry which is preliminary data.</text>
</comment>
<keyword evidence="2" id="KW-0238">DNA-binding</keyword>
<dbReference type="GO" id="GO:0043565">
    <property type="term" value="F:sequence-specific DNA binding"/>
    <property type="evidence" value="ECO:0007669"/>
    <property type="project" value="InterPro"/>
</dbReference>
<dbReference type="InterPro" id="IPR037923">
    <property type="entry name" value="HTH-like"/>
</dbReference>
<dbReference type="Proteomes" id="UP000823927">
    <property type="component" value="Unassembled WGS sequence"/>
</dbReference>
<keyword evidence="1" id="KW-0805">Transcription regulation</keyword>
<accession>A0A9D1F7B9</accession>
<evidence type="ECO:0000256" key="3">
    <source>
        <dbReference type="ARBA" id="ARBA00023163"/>
    </source>
</evidence>
<proteinExistence type="predicted"/>
<dbReference type="SMART" id="SM00342">
    <property type="entry name" value="HTH_ARAC"/>
    <property type="match status" value="1"/>
</dbReference>
<dbReference type="EMBL" id="DVIT01000062">
    <property type="protein sequence ID" value="HIS48759.1"/>
    <property type="molecule type" value="Genomic_DNA"/>
</dbReference>
<protein>
    <submittedName>
        <fullName evidence="5">Helix-turn-helix transcriptional regulator</fullName>
    </submittedName>
</protein>
<dbReference type="InterPro" id="IPR009057">
    <property type="entry name" value="Homeodomain-like_sf"/>
</dbReference>
<dbReference type="InterPro" id="IPR018060">
    <property type="entry name" value="HTH_AraC"/>
</dbReference>
<feature type="domain" description="HTH araC/xylS-type" evidence="4">
    <location>
        <begin position="193"/>
        <end position="291"/>
    </location>
</feature>